<gene>
    <name evidence="7" type="ORF">WJX75_008909</name>
</gene>
<organism evidence="7 8">
    <name type="scientific">Coccomyxa subellipsoidea</name>
    <dbReference type="NCBI Taxonomy" id="248742"/>
    <lineage>
        <taxon>Eukaryota</taxon>
        <taxon>Viridiplantae</taxon>
        <taxon>Chlorophyta</taxon>
        <taxon>core chlorophytes</taxon>
        <taxon>Trebouxiophyceae</taxon>
        <taxon>Trebouxiophyceae incertae sedis</taxon>
        <taxon>Coccomyxaceae</taxon>
        <taxon>Coccomyxa</taxon>
    </lineage>
</organism>
<comment type="caution">
    <text evidence="7">The sequence shown here is derived from an EMBL/GenBank/DDBJ whole genome shotgun (WGS) entry which is preliminary data.</text>
</comment>
<dbReference type="Proteomes" id="UP001491310">
    <property type="component" value="Unassembled WGS sequence"/>
</dbReference>
<protein>
    <submittedName>
        <fullName evidence="7">Uncharacterized protein</fullName>
    </submittedName>
</protein>
<evidence type="ECO:0000256" key="6">
    <source>
        <dbReference type="SAM" id="Phobius"/>
    </source>
</evidence>
<reference evidence="7 8" key="1">
    <citation type="journal article" date="2024" name="Nat. Commun.">
        <title>Phylogenomics reveals the evolutionary origins of lichenization in chlorophyte algae.</title>
        <authorList>
            <person name="Puginier C."/>
            <person name="Libourel C."/>
            <person name="Otte J."/>
            <person name="Skaloud P."/>
            <person name="Haon M."/>
            <person name="Grisel S."/>
            <person name="Petersen M."/>
            <person name="Berrin J.G."/>
            <person name="Delaux P.M."/>
            <person name="Dal Grande F."/>
            <person name="Keller J."/>
        </authorList>
    </citation>
    <scope>NUCLEOTIDE SEQUENCE [LARGE SCALE GENOMIC DNA]</scope>
    <source>
        <strain evidence="7 8">SAG 216-7</strain>
    </source>
</reference>
<feature type="transmembrane region" description="Helical" evidence="6">
    <location>
        <begin position="101"/>
        <end position="122"/>
    </location>
</feature>
<comment type="subcellular location">
    <subcellularLocation>
        <location evidence="1">Membrane</location>
        <topology evidence="1">Multi-pass membrane protein</topology>
    </subcellularLocation>
</comment>
<keyword evidence="3 6" id="KW-0812">Transmembrane</keyword>
<dbReference type="EMBL" id="JALJOT010000007">
    <property type="protein sequence ID" value="KAK9909217.1"/>
    <property type="molecule type" value="Genomic_DNA"/>
</dbReference>
<keyword evidence="4 6" id="KW-1133">Transmembrane helix</keyword>
<dbReference type="InterPro" id="IPR007919">
    <property type="entry name" value="UPF0220"/>
</dbReference>
<comment type="similarity">
    <text evidence="2">Belongs to the UPF0220 family.</text>
</comment>
<evidence type="ECO:0000256" key="4">
    <source>
        <dbReference type="ARBA" id="ARBA00022989"/>
    </source>
</evidence>
<dbReference type="PANTHER" id="PTHR13180">
    <property type="entry name" value="SMALL MEMBRANE PROTEIN-RELATED"/>
    <property type="match status" value="1"/>
</dbReference>
<feature type="transmembrane region" description="Helical" evidence="6">
    <location>
        <begin position="58"/>
        <end position="77"/>
    </location>
</feature>
<feature type="transmembrane region" description="Helical" evidence="6">
    <location>
        <begin position="134"/>
        <end position="154"/>
    </location>
</feature>
<evidence type="ECO:0000256" key="5">
    <source>
        <dbReference type="ARBA" id="ARBA00023136"/>
    </source>
</evidence>
<dbReference type="Pfam" id="PF05255">
    <property type="entry name" value="UPF0220"/>
    <property type="match status" value="1"/>
</dbReference>
<evidence type="ECO:0000256" key="1">
    <source>
        <dbReference type="ARBA" id="ARBA00004141"/>
    </source>
</evidence>
<evidence type="ECO:0000256" key="3">
    <source>
        <dbReference type="ARBA" id="ARBA00022692"/>
    </source>
</evidence>
<evidence type="ECO:0000313" key="7">
    <source>
        <dbReference type="EMBL" id="KAK9909217.1"/>
    </source>
</evidence>
<proteinExistence type="inferred from homology"/>
<name>A0ABR2YQZ5_9CHLO</name>
<keyword evidence="5 6" id="KW-0472">Membrane</keyword>
<evidence type="ECO:0000256" key="2">
    <source>
        <dbReference type="ARBA" id="ARBA00005335"/>
    </source>
</evidence>
<feature type="transmembrane region" description="Helical" evidence="6">
    <location>
        <begin position="25"/>
        <end position="46"/>
    </location>
</feature>
<keyword evidence="8" id="KW-1185">Reference proteome</keyword>
<sequence length="165" mass="18147">MFNLAHWFIHGEVDWENLQSKLRSISPFLSGALFGTAWAFWIDSLVYTKTVLHESYPFTYNIPGIVATLALIMMNLVSRDDLSSMADTYNSDEGSEGRAKIWLFISYCVAFGAVAGSVAVLVTCVQNGKNVEIGVGGLVQSGLILVAALLLWAFRTENEGYGFIH</sequence>
<accession>A0ABR2YQZ5</accession>
<evidence type="ECO:0000313" key="8">
    <source>
        <dbReference type="Proteomes" id="UP001491310"/>
    </source>
</evidence>